<dbReference type="Pfam" id="PF20431">
    <property type="entry name" value="E_motif"/>
    <property type="match status" value="1"/>
</dbReference>
<organism evidence="1 2">
    <name type="scientific">Castanea mollissima</name>
    <name type="common">Chinese chestnut</name>
    <dbReference type="NCBI Taxonomy" id="60419"/>
    <lineage>
        <taxon>Eukaryota</taxon>
        <taxon>Viridiplantae</taxon>
        <taxon>Streptophyta</taxon>
        <taxon>Embryophyta</taxon>
        <taxon>Tracheophyta</taxon>
        <taxon>Spermatophyta</taxon>
        <taxon>Magnoliopsida</taxon>
        <taxon>eudicotyledons</taxon>
        <taxon>Gunneridae</taxon>
        <taxon>Pentapetalae</taxon>
        <taxon>rosids</taxon>
        <taxon>fabids</taxon>
        <taxon>Fagales</taxon>
        <taxon>Fagaceae</taxon>
        <taxon>Castanea</taxon>
    </lineage>
</organism>
<name>A0A8J4RFW9_9ROSI</name>
<dbReference type="GO" id="GO:0003723">
    <property type="term" value="F:RNA binding"/>
    <property type="evidence" value="ECO:0007669"/>
    <property type="project" value="InterPro"/>
</dbReference>
<protein>
    <recommendedName>
        <fullName evidence="3">Pentatricopeptide repeat-containing protein</fullName>
    </recommendedName>
</protein>
<keyword evidence="2" id="KW-1185">Reference proteome</keyword>
<dbReference type="GO" id="GO:0009451">
    <property type="term" value="P:RNA modification"/>
    <property type="evidence" value="ECO:0007669"/>
    <property type="project" value="InterPro"/>
</dbReference>
<reference evidence="1" key="1">
    <citation type="submission" date="2020-03" db="EMBL/GenBank/DDBJ databases">
        <title>Castanea mollissima Vanexum genome sequencing.</title>
        <authorList>
            <person name="Staton M."/>
        </authorList>
    </citation>
    <scope>NUCLEOTIDE SEQUENCE</scope>
    <source>
        <tissue evidence="1">Leaf</tissue>
    </source>
</reference>
<gene>
    <name evidence="1" type="ORF">CMV_011858</name>
</gene>
<evidence type="ECO:0008006" key="3">
    <source>
        <dbReference type="Google" id="ProtNLM"/>
    </source>
</evidence>
<dbReference type="Gene3D" id="1.25.40.10">
    <property type="entry name" value="Tetratricopeptide repeat domain"/>
    <property type="match status" value="1"/>
</dbReference>
<accession>A0A8J4RFW9</accession>
<evidence type="ECO:0000313" key="1">
    <source>
        <dbReference type="EMBL" id="KAF3963784.1"/>
    </source>
</evidence>
<dbReference type="OrthoDB" id="185373at2759"/>
<dbReference type="AlphaFoldDB" id="A0A8J4RFW9"/>
<dbReference type="InterPro" id="IPR011990">
    <property type="entry name" value="TPR-like_helical_dom_sf"/>
</dbReference>
<sequence length="161" mass="18273">MKRVYGIEPKIEHFGCMVDLLGGGWKLLEAEELIKGMVWKPDVVIWGALLGASKNHGNIEVAERVVNEILVLEPHNHGVYVVLSNMYAEAGQWGDVLRLRKLMKEGSLKKTPGWSLVDSENVYDSSIADKLLFYMLLTLWITKNPFVHHVGMKNHLHSQQK</sequence>
<comment type="caution">
    <text evidence="1">The sequence shown here is derived from an EMBL/GenBank/DDBJ whole genome shotgun (WGS) entry which is preliminary data.</text>
</comment>
<proteinExistence type="predicted"/>
<dbReference type="InterPro" id="IPR046848">
    <property type="entry name" value="E_motif"/>
</dbReference>
<dbReference type="InterPro" id="IPR046960">
    <property type="entry name" value="PPR_At4g14850-like_plant"/>
</dbReference>
<dbReference type="Proteomes" id="UP000737018">
    <property type="component" value="Unassembled WGS sequence"/>
</dbReference>
<dbReference type="EMBL" id="JRKL02001478">
    <property type="protein sequence ID" value="KAF3963784.1"/>
    <property type="molecule type" value="Genomic_DNA"/>
</dbReference>
<evidence type="ECO:0000313" key="2">
    <source>
        <dbReference type="Proteomes" id="UP000737018"/>
    </source>
</evidence>
<dbReference type="PANTHER" id="PTHR47926">
    <property type="entry name" value="PENTATRICOPEPTIDE REPEAT-CONTAINING PROTEIN"/>
    <property type="match status" value="1"/>
</dbReference>
<dbReference type="PANTHER" id="PTHR47926:SF393">
    <property type="entry name" value="REPEAT-CONTAINING PROTEIN, PUTATIVE-RELATED"/>
    <property type="match status" value="1"/>
</dbReference>